<evidence type="ECO:0000256" key="7">
    <source>
        <dbReference type="ARBA" id="ARBA00024701"/>
    </source>
</evidence>
<dbReference type="KEGG" id="ral:Rumal_3132"/>
<evidence type="ECO:0000256" key="6">
    <source>
        <dbReference type="ARBA" id="ARBA00023163"/>
    </source>
</evidence>
<accession>E6UF70</accession>
<gene>
    <name evidence="9" type="ordered locus">Rumal_3132</name>
</gene>
<dbReference type="SUPFAM" id="SSF46894">
    <property type="entry name" value="C-terminal effector domain of the bipartite response regulators"/>
    <property type="match status" value="1"/>
</dbReference>
<dbReference type="EMBL" id="CP002403">
    <property type="protein sequence ID" value="ADU23597.1"/>
    <property type="molecule type" value="Genomic_DNA"/>
</dbReference>
<evidence type="ECO:0000256" key="2">
    <source>
        <dbReference type="ARBA" id="ARBA00021245"/>
    </source>
</evidence>
<dbReference type="SMART" id="SM00421">
    <property type="entry name" value="HTH_LUXR"/>
    <property type="match status" value="1"/>
</dbReference>
<evidence type="ECO:0000259" key="8">
    <source>
        <dbReference type="PROSITE" id="PS50043"/>
    </source>
</evidence>
<evidence type="ECO:0000256" key="4">
    <source>
        <dbReference type="ARBA" id="ARBA00023082"/>
    </source>
</evidence>
<name>E6UF70_RUMA7</name>
<keyword evidence="5" id="KW-0238">DNA-binding</keyword>
<dbReference type="InterPro" id="IPR014284">
    <property type="entry name" value="RNA_pol_sigma-70_dom"/>
</dbReference>
<evidence type="ECO:0000256" key="3">
    <source>
        <dbReference type="ARBA" id="ARBA00023015"/>
    </source>
</evidence>
<feature type="domain" description="HTH luxR-type" evidence="8">
    <location>
        <begin position="141"/>
        <end position="195"/>
    </location>
</feature>
<dbReference type="STRING" id="697329.Rumal_3132"/>
<dbReference type="InterPro" id="IPR000792">
    <property type="entry name" value="Tscrpt_reg_LuxR_C"/>
</dbReference>
<dbReference type="GO" id="GO:0003677">
    <property type="term" value="F:DNA binding"/>
    <property type="evidence" value="ECO:0007669"/>
    <property type="project" value="UniProtKB-KW"/>
</dbReference>
<dbReference type="Pfam" id="PF04542">
    <property type="entry name" value="Sigma70_r2"/>
    <property type="match status" value="1"/>
</dbReference>
<organism evidence="9 10">
    <name type="scientific">Ruminococcus albus (strain ATCC 27210 / DSM 20455 / JCM 14654 / NCDO 2250 / 7)</name>
    <dbReference type="NCBI Taxonomy" id="697329"/>
    <lineage>
        <taxon>Bacteria</taxon>
        <taxon>Bacillati</taxon>
        <taxon>Bacillota</taxon>
        <taxon>Clostridia</taxon>
        <taxon>Eubacteriales</taxon>
        <taxon>Oscillospiraceae</taxon>
        <taxon>Ruminococcus</taxon>
    </lineage>
</organism>
<sequence length="195" mass="21834">MYSGHVRDYEQFSDEELARLSGSDKAALSALLFRYMGTAERIAAGIAPGAGREQTVKDLVQEGMMALLRAVNSYRPDRGAGFAAYAGVCIRHSMLSYIMKDNRYSGENRISTDELDDDLSGSDEDIPENAVIAKEEHDGLFGRIADELSEREWQVLQLFLNGHSYRQIAEKMSISEKSVNNTMQRVRKKLRGIFG</sequence>
<dbReference type="InterPro" id="IPR036388">
    <property type="entry name" value="WH-like_DNA-bd_sf"/>
</dbReference>
<keyword evidence="4" id="KW-0731">Sigma factor</keyword>
<protein>
    <recommendedName>
        <fullName evidence="2">RNA polymerase sigma factor SigS</fullName>
    </recommendedName>
</protein>
<dbReference type="CDD" id="cd06170">
    <property type="entry name" value="LuxR_C_like"/>
    <property type="match status" value="1"/>
</dbReference>
<evidence type="ECO:0000256" key="5">
    <source>
        <dbReference type="ARBA" id="ARBA00023125"/>
    </source>
</evidence>
<keyword evidence="6" id="KW-0804">Transcription</keyword>
<dbReference type="Pfam" id="PF00196">
    <property type="entry name" value="GerE"/>
    <property type="match status" value="1"/>
</dbReference>
<dbReference type="PRINTS" id="PR00038">
    <property type="entry name" value="HTHLUXR"/>
</dbReference>
<dbReference type="SUPFAM" id="SSF88946">
    <property type="entry name" value="Sigma2 domain of RNA polymerase sigma factors"/>
    <property type="match status" value="1"/>
</dbReference>
<comment type="function">
    <text evidence="7">Sigma factors are initiation factors that promote the attachment of RNA polymerase to specific initiation sites and are then released. Sigma-S contributes to the protection against external stress, thus playing a role in cellular fitness and survival.</text>
</comment>
<dbReference type="Proteomes" id="UP000006919">
    <property type="component" value="Chromosome"/>
</dbReference>
<dbReference type="NCBIfam" id="TIGR02937">
    <property type="entry name" value="sigma70-ECF"/>
    <property type="match status" value="1"/>
</dbReference>
<dbReference type="PROSITE" id="PS50043">
    <property type="entry name" value="HTH_LUXR_2"/>
    <property type="match status" value="1"/>
</dbReference>
<comment type="similarity">
    <text evidence="1">Belongs to the sigma-70 factor family.</text>
</comment>
<evidence type="ECO:0000313" key="10">
    <source>
        <dbReference type="Proteomes" id="UP000006919"/>
    </source>
</evidence>
<dbReference type="Gene3D" id="1.10.10.10">
    <property type="entry name" value="Winged helix-like DNA-binding domain superfamily/Winged helix DNA-binding domain"/>
    <property type="match status" value="1"/>
</dbReference>
<proteinExistence type="inferred from homology"/>
<dbReference type="InterPro" id="IPR007627">
    <property type="entry name" value="RNA_pol_sigma70_r2"/>
</dbReference>
<reference evidence="9 10" key="1">
    <citation type="journal article" date="2011" name="J. Bacteriol.">
        <title>Complete genome of the cellulolytic ruminal bacterium Ruminococcus albus 7.</title>
        <authorList>
            <person name="Suen G."/>
            <person name="Stevenson D.M."/>
            <person name="Bruce D.C."/>
            <person name="Chertkov O."/>
            <person name="Copeland A."/>
            <person name="Cheng J.F."/>
            <person name="Detter C."/>
            <person name="Detter J.C."/>
            <person name="Goodwin L.A."/>
            <person name="Han C.S."/>
            <person name="Hauser L.J."/>
            <person name="Ivanova N.N."/>
            <person name="Kyrpides N.C."/>
            <person name="Land M.L."/>
            <person name="Lapidus A."/>
            <person name="Lucas S."/>
            <person name="Ovchinnikova G."/>
            <person name="Pitluck S."/>
            <person name="Tapia R."/>
            <person name="Woyke T."/>
            <person name="Boyum J."/>
            <person name="Mead D."/>
            <person name="Weimer P.J."/>
        </authorList>
    </citation>
    <scope>NUCLEOTIDE SEQUENCE [LARGE SCALE GENOMIC DNA]</scope>
    <source>
        <strain evidence="10">ATCC 27210 / DSM 20455 / JCM 14654 / NCDO 2250 / 7</strain>
    </source>
</reference>
<evidence type="ECO:0000256" key="1">
    <source>
        <dbReference type="ARBA" id="ARBA00007788"/>
    </source>
</evidence>
<dbReference type="InterPro" id="IPR016032">
    <property type="entry name" value="Sig_transdc_resp-reg_C-effctor"/>
</dbReference>
<dbReference type="PANTHER" id="PTHR30385">
    <property type="entry name" value="SIGMA FACTOR F FLAGELLAR"/>
    <property type="match status" value="1"/>
</dbReference>
<dbReference type="HOGENOM" id="CLU_090333_0_0_9"/>
<dbReference type="GO" id="GO:0006352">
    <property type="term" value="P:DNA-templated transcription initiation"/>
    <property type="evidence" value="ECO:0007669"/>
    <property type="project" value="InterPro"/>
</dbReference>
<dbReference type="GO" id="GO:0016987">
    <property type="term" value="F:sigma factor activity"/>
    <property type="evidence" value="ECO:0007669"/>
    <property type="project" value="UniProtKB-KW"/>
</dbReference>
<dbReference type="OrthoDB" id="9783788at2"/>
<dbReference type="AlphaFoldDB" id="E6UF70"/>
<dbReference type="Gene3D" id="1.10.1740.10">
    <property type="match status" value="1"/>
</dbReference>
<keyword evidence="3" id="KW-0805">Transcription regulation</keyword>
<evidence type="ECO:0000313" key="9">
    <source>
        <dbReference type="EMBL" id="ADU23597.1"/>
    </source>
</evidence>
<dbReference type="InterPro" id="IPR013325">
    <property type="entry name" value="RNA_pol_sigma_r2"/>
</dbReference>
<dbReference type="eggNOG" id="COG1595">
    <property type="taxonomic scope" value="Bacteria"/>
</dbReference>
<dbReference type="RefSeq" id="WP_013499704.1">
    <property type="nucleotide sequence ID" value="NC_014833.1"/>
</dbReference>